<dbReference type="EMBL" id="ABCB02000018">
    <property type="protein sequence ID" value="EDO61515.1"/>
    <property type="molecule type" value="Genomic_DNA"/>
</dbReference>
<organism evidence="1 2">
    <name type="scientific">[Clostridium] leptum DSM 753</name>
    <dbReference type="NCBI Taxonomy" id="428125"/>
    <lineage>
        <taxon>Bacteria</taxon>
        <taxon>Bacillati</taxon>
        <taxon>Bacillota</taxon>
        <taxon>Clostridia</taxon>
        <taxon>Eubacteriales</taxon>
        <taxon>Oscillospiraceae</taxon>
        <taxon>Oscillospiraceae incertae sedis</taxon>
    </lineage>
</organism>
<dbReference type="HOGENOM" id="CLU_3182083_0_0_9"/>
<reference evidence="1 2" key="2">
    <citation type="submission" date="2007-08" db="EMBL/GenBank/DDBJ databases">
        <authorList>
            <person name="Fulton L."/>
            <person name="Clifton S."/>
            <person name="Fulton B."/>
            <person name="Xu J."/>
            <person name="Minx P."/>
            <person name="Pepin K.H."/>
            <person name="Johnson M."/>
            <person name="Thiruvilangam P."/>
            <person name="Bhonagiri V."/>
            <person name="Nash W.E."/>
            <person name="Wang C."/>
            <person name="Mardis E.R."/>
            <person name="Wilson R.K."/>
        </authorList>
    </citation>
    <scope>NUCLEOTIDE SEQUENCE [LARGE SCALE GENOMIC DNA]</scope>
    <source>
        <strain evidence="1 2">DSM 753</strain>
    </source>
</reference>
<protein>
    <submittedName>
        <fullName evidence="1">Uncharacterized protein</fullName>
    </submittedName>
</protein>
<proteinExistence type="predicted"/>
<name>A7VTL9_9FIRM</name>
<comment type="caution">
    <text evidence="1">The sequence shown here is derived from an EMBL/GenBank/DDBJ whole genome shotgun (WGS) entry which is preliminary data.</text>
</comment>
<dbReference type="AlphaFoldDB" id="A7VTL9"/>
<dbReference type="Proteomes" id="UP000003490">
    <property type="component" value="Unassembled WGS sequence"/>
</dbReference>
<evidence type="ECO:0000313" key="1">
    <source>
        <dbReference type="EMBL" id="EDO61515.1"/>
    </source>
</evidence>
<sequence>MRASQPAAYQAVLTDKFFSFWGFLNESREIAVFTRFIGYEGANKLL</sequence>
<evidence type="ECO:0000313" key="2">
    <source>
        <dbReference type="Proteomes" id="UP000003490"/>
    </source>
</evidence>
<accession>A7VTL9</accession>
<gene>
    <name evidence="1" type="ORF">CLOLEP_01911</name>
</gene>
<reference evidence="1 2" key="1">
    <citation type="submission" date="2007-08" db="EMBL/GenBank/DDBJ databases">
        <title>Draft genome sequence of Clostridium leptum (DSM 753).</title>
        <authorList>
            <person name="Sudarsanam P."/>
            <person name="Ley R."/>
            <person name="Guruge J."/>
            <person name="Turnbaugh P.J."/>
            <person name="Mahowald M."/>
            <person name="Liep D."/>
            <person name="Gordon J."/>
        </authorList>
    </citation>
    <scope>NUCLEOTIDE SEQUENCE [LARGE SCALE GENOMIC DNA]</scope>
    <source>
        <strain evidence="1 2">DSM 753</strain>
    </source>
</reference>